<feature type="compositionally biased region" description="Basic residues" evidence="1">
    <location>
        <begin position="146"/>
        <end position="168"/>
    </location>
</feature>
<comment type="caution">
    <text evidence="2">The sequence shown here is derived from an EMBL/GenBank/DDBJ whole genome shotgun (WGS) entry which is preliminary data.</text>
</comment>
<name>A0AAV5EEW0_ELECO</name>
<evidence type="ECO:0000313" key="2">
    <source>
        <dbReference type="EMBL" id="GJN20985.1"/>
    </source>
</evidence>
<dbReference type="PANTHER" id="PTHR33593:SF2">
    <property type="entry name" value="ANKYRIN REPEAT_KH DOMAIN PROTEIN (DUF1442)"/>
    <property type="match status" value="1"/>
</dbReference>
<dbReference type="EMBL" id="BQKI01000075">
    <property type="protein sequence ID" value="GJN20985.1"/>
    <property type="molecule type" value="Genomic_DNA"/>
</dbReference>
<protein>
    <submittedName>
        <fullName evidence="2">Uncharacterized protein</fullName>
    </submittedName>
</protein>
<proteinExistence type="predicted"/>
<sequence>MKLVWCPDLASKAYIDGVRVIADQQDDLGGPSEVAELVSAMAGGWNAQLIVEAPDVRRSGPAATSLALAAAARRTGGRYACVLPDAVSAAAYGGATLFQPVVGDADEAMARLEGVDLLVVDARRRDAAAVLRAARPGPRGMVVGAPRRRKAAWRRRRGHGRRHARRAVRLPAHREGRRRGAPRRRREGAQPADAGRRGPLDPTRQPRHGRGTRIPAAVVGPAQHWISCTRPGRPTGSRWIYPSQQEAVCMQLAFLVIARCI</sequence>
<feature type="region of interest" description="Disordered" evidence="1">
    <location>
        <begin position="140"/>
        <end position="212"/>
    </location>
</feature>
<evidence type="ECO:0000256" key="1">
    <source>
        <dbReference type="SAM" id="MobiDB-lite"/>
    </source>
</evidence>
<evidence type="ECO:0000313" key="3">
    <source>
        <dbReference type="Proteomes" id="UP001054889"/>
    </source>
</evidence>
<reference evidence="2" key="2">
    <citation type="submission" date="2021-12" db="EMBL/GenBank/DDBJ databases">
        <title>Resequencing data analysis of finger millet.</title>
        <authorList>
            <person name="Hatakeyama M."/>
            <person name="Aluri S."/>
            <person name="Balachadran M.T."/>
            <person name="Sivarajan S.R."/>
            <person name="Poveda L."/>
            <person name="Shimizu-Inatsugi R."/>
            <person name="Schlapbach R."/>
            <person name="Sreeman S.M."/>
            <person name="Shimizu K.K."/>
        </authorList>
    </citation>
    <scope>NUCLEOTIDE SEQUENCE</scope>
</reference>
<dbReference type="AlphaFoldDB" id="A0AAV5EEW0"/>
<reference evidence="2" key="1">
    <citation type="journal article" date="2018" name="DNA Res.">
        <title>Multiple hybrid de novo genome assembly of finger millet, an orphan allotetraploid crop.</title>
        <authorList>
            <person name="Hatakeyama M."/>
            <person name="Aluri S."/>
            <person name="Balachadran M.T."/>
            <person name="Sivarajan S.R."/>
            <person name="Patrignani A."/>
            <person name="Gruter S."/>
            <person name="Poveda L."/>
            <person name="Shimizu-Inatsugi R."/>
            <person name="Baeten J."/>
            <person name="Francoijs K.J."/>
            <person name="Nataraja K.N."/>
            <person name="Reddy Y.A.N."/>
            <person name="Phadnis S."/>
            <person name="Ravikumar R.L."/>
            <person name="Schlapbach R."/>
            <person name="Sreeman S.M."/>
            <person name="Shimizu K.K."/>
        </authorList>
    </citation>
    <scope>NUCLEOTIDE SEQUENCE</scope>
</reference>
<dbReference type="Pfam" id="PF07279">
    <property type="entry name" value="DUF1442"/>
    <property type="match status" value="1"/>
</dbReference>
<dbReference type="Proteomes" id="UP001054889">
    <property type="component" value="Unassembled WGS sequence"/>
</dbReference>
<dbReference type="InterPro" id="IPR009902">
    <property type="entry name" value="DUF1442"/>
</dbReference>
<organism evidence="2 3">
    <name type="scientific">Eleusine coracana subsp. coracana</name>
    <dbReference type="NCBI Taxonomy" id="191504"/>
    <lineage>
        <taxon>Eukaryota</taxon>
        <taxon>Viridiplantae</taxon>
        <taxon>Streptophyta</taxon>
        <taxon>Embryophyta</taxon>
        <taxon>Tracheophyta</taxon>
        <taxon>Spermatophyta</taxon>
        <taxon>Magnoliopsida</taxon>
        <taxon>Liliopsida</taxon>
        <taxon>Poales</taxon>
        <taxon>Poaceae</taxon>
        <taxon>PACMAD clade</taxon>
        <taxon>Chloridoideae</taxon>
        <taxon>Cynodonteae</taxon>
        <taxon>Eleusininae</taxon>
        <taxon>Eleusine</taxon>
    </lineage>
</organism>
<dbReference type="PANTHER" id="PTHR33593">
    <property type="entry name" value="DUF1442 FAMILY PROTEIN"/>
    <property type="match status" value="1"/>
</dbReference>
<feature type="compositionally biased region" description="Basic residues" evidence="1">
    <location>
        <begin position="175"/>
        <end position="186"/>
    </location>
</feature>
<accession>A0AAV5EEW0</accession>
<gene>
    <name evidence="2" type="primary">gb08430</name>
    <name evidence="2" type="ORF">PR202_gb08430</name>
</gene>
<keyword evidence="3" id="KW-1185">Reference proteome</keyword>